<proteinExistence type="predicted"/>
<accession>A0ABV8MNG2</accession>
<name>A0ABV8MNG2_9NEIS</name>
<gene>
    <name evidence="2" type="ORF">ACFOW7_05455</name>
</gene>
<dbReference type="InterPro" id="IPR008557">
    <property type="entry name" value="PhoX"/>
</dbReference>
<dbReference type="Pfam" id="PF05787">
    <property type="entry name" value="PhoX"/>
    <property type="match status" value="1"/>
</dbReference>
<sequence length="728" mass="78065">MSEKFPTVADPDAIGHNDSCNPEFDAILSARLSRRRLLGGGASAAALLFGGLSLSGCSDGGSDSPSPTPAPTPTPAPAFNFKPVAKSLADMVVLPAGYSASVLYAVGDPLFPGVLPYRNNGTDTDFERRAGDHHDGMEYFGLNAAGTARDDQGSERGLLGMNHENITEVFLHANGPSLIGGVRPLEEVNREIAAHGVSVVEVQKTAGRFRVNAASRYNRRITPQTPVEVAGPARGSALLRSTYSPDGLRARGTLNNCATGQTPWGTLLTCEENWAGYFARAAGDNLRRDANQIESMKRYGLSEGSNGSRWHTPSVEDAYLRFDIAVKGGSFDGSDDYRNEANTFGYVVEIDPYDPNAVPRKRTALGRFAHEAAVCPRPVAGQPVVFYMGDDARNEYIYKFVSKALWEPSDAARGGMAVGDKYLNEGTLYAARFNADGTGEWLPLTLTNPAIAAYTRYRFQSLADIVVNARLAADAAGATKMDRPEWCAINPHNNEVYYTLTNNSTRTLATLDAANPRAYQDQKGSSTQNGNVNGHIIRTRENGDHPAATAFRWDVYLFAAEAGAEAGRINLSGLTADNDMSSPDGVWFSRKTGVLWVQTDDGAYTDVSNCMMLAALPGRVGDGGAVVVESVSGSEKRSVTTYKGKNPTVDTLRRFLVGPKGCEITGCAETPDGRTLFVNIQHPGESTRAADLNDPSRWESHWPDGGNSRPRSATIAIVRDDGGTIAVS</sequence>
<dbReference type="Proteomes" id="UP001595791">
    <property type="component" value="Unassembled WGS sequence"/>
</dbReference>
<evidence type="ECO:0000313" key="3">
    <source>
        <dbReference type="Proteomes" id="UP001595791"/>
    </source>
</evidence>
<dbReference type="RefSeq" id="WP_378161879.1">
    <property type="nucleotide sequence ID" value="NZ_JBHSBU010000001.1"/>
</dbReference>
<protein>
    <submittedName>
        <fullName evidence="2">PhoX family protein</fullName>
    </submittedName>
</protein>
<evidence type="ECO:0000313" key="2">
    <source>
        <dbReference type="EMBL" id="MFC4158805.1"/>
    </source>
</evidence>
<feature type="region of interest" description="Disordered" evidence="1">
    <location>
        <begin position="686"/>
        <end position="712"/>
    </location>
</feature>
<organism evidence="2 3">
    <name type="scientific">Chitinimonas lacunae</name>
    <dbReference type="NCBI Taxonomy" id="1963018"/>
    <lineage>
        <taxon>Bacteria</taxon>
        <taxon>Pseudomonadati</taxon>
        <taxon>Pseudomonadota</taxon>
        <taxon>Betaproteobacteria</taxon>
        <taxon>Neisseriales</taxon>
        <taxon>Chitinibacteraceae</taxon>
        <taxon>Chitinimonas</taxon>
    </lineage>
</organism>
<dbReference type="PANTHER" id="PTHR35399:SF2">
    <property type="entry name" value="DUF839 DOMAIN-CONTAINING PROTEIN"/>
    <property type="match status" value="1"/>
</dbReference>
<evidence type="ECO:0000256" key="1">
    <source>
        <dbReference type="SAM" id="MobiDB-lite"/>
    </source>
</evidence>
<comment type="caution">
    <text evidence="2">The sequence shown here is derived from an EMBL/GenBank/DDBJ whole genome shotgun (WGS) entry which is preliminary data.</text>
</comment>
<dbReference type="PANTHER" id="PTHR35399">
    <property type="entry name" value="SLR8030 PROTEIN"/>
    <property type="match status" value="1"/>
</dbReference>
<dbReference type="SUPFAM" id="SSF63825">
    <property type="entry name" value="YWTD domain"/>
    <property type="match status" value="1"/>
</dbReference>
<dbReference type="EMBL" id="JBHSBU010000001">
    <property type="protein sequence ID" value="MFC4158805.1"/>
    <property type="molecule type" value="Genomic_DNA"/>
</dbReference>
<keyword evidence="3" id="KW-1185">Reference proteome</keyword>
<reference evidence="3" key="1">
    <citation type="journal article" date="2019" name="Int. J. Syst. Evol. Microbiol.">
        <title>The Global Catalogue of Microorganisms (GCM) 10K type strain sequencing project: providing services to taxonomists for standard genome sequencing and annotation.</title>
        <authorList>
            <consortium name="The Broad Institute Genomics Platform"/>
            <consortium name="The Broad Institute Genome Sequencing Center for Infectious Disease"/>
            <person name="Wu L."/>
            <person name="Ma J."/>
        </authorList>
    </citation>
    <scope>NUCLEOTIDE SEQUENCE [LARGE SCALE GENOMIC DNA]</scope>
    <source>
        <strain evidence="3">LMG 29894</strain>
    </source>
</reference>